<organism evidence="2 3">
    <name type="scientific">Dimargaris cristalligena</name>
    <dbReference type="NCBI Taxonomy" id="215637"/>
    <lineage>
        <taxon>Eukaryota</taxon>
        <taxon>Fungi</taxon>
        <taxon>Fungi incertae sedis</taxon>
        <taxon>Zoopagomycota</taxon>
        <taxon>Kickxellomycotina</taxon>
        <taxon>Dimargaritomycetes</taxon>
        <taxon>Dimargaritales</taxon>
        <taxon>Dimargaritaceae</taxon>
        <taxon>Dimargaris</taxon>
    </lineage>
</organism>
<feature type="region of interest" description="Disordered" evidence="1">
    <location>
        <begin position="1"/>
        <end position="53"/>
    </location>
</feature>
<proteinExistence type="predicted"/>
<reference evidence="3" key="1">
    <citation type="journal article" date="2018" name="Nat. Microbiol.">
        <title>Leveraging single-cell genomics to expand the fungal tree of life.</title>
        <authorList>
            <person name="Ahrendt S.R."/>
            <person name="Quandt C.A."/>
            <person name="Ciobanu D."/>
            <person name="Clum A."/>
            <person name="Salamov A."/>
            <person name="Andreopoulos B."/>
            <person name="Cheng J.F."/>
            <person name="Woyke T."/>
            <person name="Pelin A."/>
            <person name="Henrissat B."/>
            <person name="Reynolds N.K."/>
            <person name="Benny G.L."/>
            <person name="Smith M.E."/>
            <person name="James T.Y."/>
            <person name="Grigoriev I.V."/>
        </authorList>
    </citation>
    <scope>NUCLEOTIDE SEQUENCE [LARGE SCALE GENOMIC DNA]</scope>
    <source>
        <strain evidence="3">RSA 468</strain>
    </source>
</reference>
<accession>A0A4P9ZUD8</accession>
<feature type="compositionally biased region" description="Polar residues" evidence="1">
    <location>
        <begin position="30"/>
        <end position="45"/>
    </location>
</feature>
<feature type="region of interest" description="Disordered" evidence="1">
    <location>
        <begin position="397"/>
        <end position="427"/>
    </location>
</feature>
<gene>
    <name evidence="2" type="ORF">BJ085DRAFT_31461</name>
</gene>
<evidence type="ECO:0000313" key="2">
    <source>
        <dbReference type="EMBL" id="RKP36858.1"/>
    </source>
</evidence>
<feature type="region of interest" description="Disordered" evidence="1">
    <location>
        <begin position="204"/>
        <end position="268"/>
    </location>
</feature>
<sequence>MASGSLTQSQLKFNFPKPRRPLKPLDFKNALQSTSASAPSPQDSPIETPLTAPKPSALVKRLAGGLTNTWSSSIPSSRRLFAQDATGLTDLLQSLSEHSDILGPVCPAIDTWPASGFLPSITEKVNYVHSRWVCQFCSRKYRARAELGRHMPRCPRLPPFDLSKAADLQAIVPVDRDSGPMSEPNWAHGHIPPANMFTNSAANHLTAGPHLQPRPSYQPAPGAHMQPYSDALSHSHRKRPLARRGSSPQTPALALLSGLGSDSGEVHPDLLYSEDSTMLDSLMQGTIDHNPHLLYPSLGVSSDGLLNIHAMMDHPPPALSHLGTLPGSLPPSHWSTTGAGAGATPDTHILSSQFMLPPDQSDQLLHSALDNLDASEADFLLGNILSEADLDFYQRTLGPELGSDTGGRTPSASQTTTGYPPASVAPLAPTGASFESLEVDHHPIRLGLDLDDNQSTYPVDLPPSTSTARRGSTASSVAATPTLPARANLLPPTAVAASKTKAKKSASVASSRPKALPRTTVKPKTNPRGTPSPLMTVRPIATTPTTPSTTPAVDGHQVARTTTPGPTGLSNDFTQPLMYPPTTTTTANTLPNPLNFNAYNLALQNASFFNYFDPAGNYGPSAGMSFPGSAYAAPHGGNLNGTAPNGGAQMDLAMLQAFYNSTVPTSTSATAGYPTGSMATGMGPADANHLAMALSFPNNMGTGIVAASSSSANDQYNQYQYHHHQHQHSTLPNMPSVSTAAFASNNSAAFSTSTSSATAAMSYFSGYPGTVTSVGSNGLPFGTLTTMGAGSHPNPMNQSGMEGGIPSNGPDLDGLLDINAFIQ</sequence>
<feature type="compositionally biased region" description="Polar residues" evidence="1">
    <location>
        <begin position="1"/>
        <end position="12"/>
    </location>
</feature>
<dbReference type="Proteomes" id="UP000268162">
    <property type="component" value="Unassembled WGS sequence"/>
</dbReference>
<dbReference type="AlphaFoldDB" id="A0A4P9ZUD8"/>
<name>A0A4P9ZUD8_9FUNG</name>
<feature type="region of interest" description="Disordered" evidence="1">
    <location>
        <begin position="448"/>
        <end position="482"/>
    </location>
</feature>
<feature type="compositionally biased region" description="Polar residues" evidence="1">
    <location>
        <begin position="406"/>
        <end position="418"/>
    </location>
</feature>
<feature type="compositionally biased region" description="Low complexity" evidence="1">
    <location>
        <begin position="464"/>
        <end position="480"/>
    </location>
</feature>
<feature type="compositionally biased region" description="Low complexity" evidence="1">
    <location>
        <begin position="498"/>
        <end position="514"/>
    </location>
</feature>
<evidence type="ECO:0000256" key="1">
    <source>
        <dbReference type="SAM" id="MobiDB-lite"/>
    </source>
</evidence>
<dbReference type="EMBL" id="ML002584">
    <property type="protein sequence ID" value="RKP36858.1"/>
    <property type="molecule type" value="Genomic_DNA"/>
</dbReference>
<feature type="region of interest" description="Disordered" evidence="1">
    <location>
        <begin position="498"/>
        <end position="538"/>
    </location>
</feature>
<protein>
    <submittedName>
        <fullName evidence="2">Uncharacterized protein</fullName>
    </submittedName>
</protein>
<keyword evidence="3" id="KW-1185">Reference proteome</keyword>
<evidence type="ECO:0000313" key="3">
    <source>
        <dbReference type="Proteomes" id="UP000268162"/>
    </source>
</evidence>
<dbReference type="STRING" id="215637.A0A4P9ZUD8"/>